<sequence>MAELFFDPMLAFLTIVHHQKLCGTSRSICVQRSRYEQLFENGEQKSERLREQALTSFDLARKFFYAGNEQLASNYINQAIGILPDDTALHDFRAVVLFSAVKYRDAADACLLLAYHYITLGYPDDAERQLVAVLTLKPEDRPSADLLALMQEENQNDDHFAALRATEFDVFSLEGRWRAQCPDGEIELTLKEGGVHSDYDLAENQESLSGKYENTDNMMLLATEQGSQMVGTVTHQDQDHFTFHLLGASESDPGVSFQRR</sequence>
<gene>
    <name evidence="1" type="ORF">DIT97_18035</name>
</gene>
<comment type="caution">
    <text evidence="1">The sequence shown here is derived from an EMBL/GenBank/DDBJ whole genome shotgun (WGS) entry which is preliminary data.</text>
</comment>
<dbReference type="Gene3D" id="1.25.40.10">
    <property type="entry name" value="Tetratricopeptide repeat domain"/>
    <property type="match status" value="1"/>
</dbReference>
<evidence type="ECO:0000313" key="2">
    <source>
        <dbReference type="Proteomes" id="UP000263642"/>
    </source>
</evidence>
<proteinExistence type="predicted"/>
<name>A0A3D3R9Y3_9PLAN</name>
<protein>
    <recommendedName>
        <fullName evidence="3">Tetratricopeptide repeat protein</fullName>
    </recommendedName>
</protein>
<evidence type="ECO:0000313" key="1">
    <source>
        <dbReference type="EMBL" id="HCO24827.1"/>
    </source>
</evidence>
<evidence type="ECO:0008006" key="3">
    <source>
        <dbReference type="Google" id="ProtNLM"/>
    </source>
</evidence>
<dbReference type="AlphaFoldDB" id="A0A3D3R9Y3"/>
<dbReference type="InterPro" id="IPR011990">
    <property type="entry name" value="TPR-like_helical_dom_sf"/>
</dbReference>
<organism evidence="1 2">
    <name type="scientific">Gimesia maris</name>
    <dbReference type="NCBI Taxonomy" id="122"/>
    <lineage>
        <taxon>Bacteria</taxon>
        <taxon>Pseudomonadati</taxon>
        <taxon>Planctomycetota</taxon>
        <taxon>Planctomycetia</taxon>
        <taxon>Planctomycetales</taxon>
        <taxon>Planctomycetaceae</taxon>
        <taxon>Gimesia</taxon>
    </lineage>
</organism>
<accession>A0A3D3R9Y3</accession>
<dbReference type="SUPFAM" id="SSF48452">
    <property type="entry name" value="TPR-like"/>
    <property type="match status" value="1"/>
</dbReference>
<reference evidence="1 2" key="1">
    <citation type="journal article" date="2018" name="Nat. Biotechnol.">
        <title>A standardized bacterial taxonomy based on genome phylogeny substantially revises the tree of life.</title>
        <authorList>
            <person name="Parks D.H."/>
            <person name="Chuvochina M."/>
            <person name="Waite D.W."/>
            <person name="Rinke C."/>
            <person name="Skarshewski A."/>
            <person name="Chaumeil P.A."/>
            <person name="Hugenholtz P."/>
        </authorList>
    </citation>
    <scope>NUCLEOTIDE SEQUENCE [LARGE SCALE GENOMIC DNA]</scope>
    <source>
        <strain evidence="1">UBA9375</strain>
    </source>
</reference>
<dbReference type="Proteomes" id="UP000263642">
    <property type="component" value="Unassembled WGS sequence"/>
</dbReference>
<dbReference type="EMBL" id="DQAY01000109">
    <property type="protein sequence ID" value="HCO24827.1"/>
    <property type="molecule type" value="Genomic_DNA"/>
</dbReference>